<dbReference type="Pfam" id="PF11790">
    <property type="entry name" value="Glyco_hydro_cc"/>
    <property type="match status" value="1"/>
</dbReference>
<dbReference type="OrthoDB" id="5959761at2759"/>
<accession>A0A5N6KU83</accession>
<dbReference type="Gene3D" id="3.20.20.80">
    <property type="entry name" value="Glycosidases"/>
    <property type="match status" value="1"/>
</dbReference>
<protein>
    <recommendedName>
        <fullName evidence="2">Asl1-like glycosyl hydrolase catalytic domain-containing protein</fullName>
    </recommendedName>
</protein>
<feature type="domain" description="Asl1-like glycosyl hydrolase catalytic" evidence="2">
    <location>
        <begin position="48"/>
        <end position="269"/>
    </location>
</feature>
<proteinExistence type="predicted"/>
<name>A0A5N6KU83_9ROSI</name>
<gene>
    <name evidence="3" type="ORF">FH972_023016</name>
</gene>
<evidence type="ECO:0000259" key="2">
    <source>
        <dbReference type="Pfam" id="PF11790"/>
    </source>
</evidence>
<feature type="compositionally biased region" description="Low complexity" evidence="1">
    <location>
        <begin position="24"/>
        <end position="43"/>
    </location>
</feature>
<dbReference type="Proteomes" id="UP000327013">
    <property type="component" value="Unassembled WGS sequence"/>
</dbReference>
<reference evidence="3 4" key="1">
    <citation type="submission" date="2019-06" db="EMBL/GenBank/DDBJ databases">
        <title>A chromosomal-level reference genome of Carpinus fangiana (Coryloideae, Betulaceae).</title>
        <authorList>
            <person name="Yang X."/>
            <person name="Wang Z."/>
            <person name="Zhang L."/>
            <person name="Hao G."/>
            <person name="Liu J."/>
            <person name="Yang Y."/>
        </authorList>
    </citation>
    <scope>NUCLEOTIDE SEQUENCE [LARGE SCALE GENOMIC DNA]</scope>
    <source>
        <strain evidence="3">Cfa_2016G</strain>
        <tissue evidence="3">Leaf</tissue>
    </source>
</reference>
<organism evidence="3 4">
    <name type="scientific">Carpinus fangiana</name>
    <dbReference type="NCBI Taxonomy" id="176857"/>
    <lineage>
        <taxon>Eukaryota</taxon>
        <taxon>Viridiplantae</taxon>
        <taxon>Streptophyta</taxon>
        <taxon>Embryophyta</taxon>
        <taxon>Tracheophyta</taxon>
        <taxon>Spermatophyta</taxon>
        <taxon>Magnoliopsida</taxon>
        <taxon>eudicotyledons</taxon>
        <taxon>Gunneridae</taxon>
        <taxon>Pentapetalae</taxon>
        <taxon>rosids</taxon>
        <taxon>fabids</taxon>
        <taxon>Fagales</taxon>
        <taxon>Betulaceae</taxon>
        <taxon>Carpinus</taxon>
    </lineage>
</organism>
<keyword evidence="4" id="KW-1185">Reference proteome</keyword>
<evidence type="ECO:0000313" key="3">
    <source>
        <dbReference type="EMBL" id="KAB8345964.1"/>
    </source>
</evidence>
<dbReference type="PANTHER" id="PTHR34154">
    <property type="entry name" value="ALKALI-SENSITIVE LINKAGE PROTEIN 1"/>
    <property type="match status" value="1"/>
</dbReference>
<evidence type="ECO:0000313" key="4">
    <source>
        <dbReference type="Proteomes" id="UP000327013"/>
    </source>
</evidence>
<feature type="region of interest" description="Disordered" evidence="1">
    <location>
        <begin position="24"/>
        <end position="45"/>
    </location>
</feature>
<comment type="caution">
    <text evidence="3">The sequence shown here is derived from an EMBL/GenBank/DDBJ whole genome shotgun (WGS) entry which is preliminary data.</text>
</comment>
<sequence>MFGHHSSAPAPSSAPHTTLATVVSSAAPTSTAASPVNTPSPSTGGKRGVAFNIASLTDLFTGSTFSWAYNWGADASGSILSKLEYVPMLWGNRADFTSAWDSQVSKALAGGSTHILGFNEPDHTEQANMSPADAVNAWKQYIQPYSSKAKLISPAVTNGAAPMGLAWLSSFLSGCGDCTIDAVAVHWYDAATNVEYFKQHITDAHTQTGKPVWITEFGASGSDDQVSSFLSQVLPWLDSQDFVERYSYFMAAEGTLVSGGALSTYGKTYLDAA</sequence>
<dbReference type="InterPro" id="IPR053183">
    <property type="entry name" value="ASL1"/>
</dbReference>
<dbReference type="GO" id="GO:0071966">
    <property type="term" value="P:fungal-type cell wall polysaccharide metabolic process"/>
    <property type="evidence" value="ECO:0007669"/>
    <property type="project" value="TreeGrafter"/>
</dbReference>
<dbReference type="PANTHER" id="PTHR34154:SF10">
    <property type="entry name" value="ASL1-LIKE GLYCOSYL HYDROLASE CATALYTIC DOMAIN-CONTAINING PROTEIN"/>
    <property type="match status" value="1"/>
</dbReference>
<dbReference type="InterPro" id="IPR024655">
    <property type="entry name" value="Asl1_glyco_hydro_catalytic"/>
</dbReference>
<dbReference type="EMBL" id="VIBQ01000013">
    <property type="protein sequence ID" value="KAB8345964.1"/>
    <property type="molecule type" value="Genomic_DNA"/>
</dbReference>
<evidence type="ECO:0000256" key="1">
    <source>
        <dbReference type="SAM" id="MobiDB-lite"/>
    </source>
</evidence>
<dbReference type="InterPro" id="IPR017853">
    <property type="entry name" value="GH"/>
</dbReference>
<dbReference type="AlphaFoldDB" id="A0A5N6KU83"/>
<dbReference type="SUPFAM" id="SSF51445">
    <property type="entry name" value="(Trans)glycosidases"/>
    <property type="match status" value="1"/>
</dbReference>